<dbReference type="PANTHER" id="PTHR13774">
    <property type="entry name" value="PHENAZINE BIOSYNTHESIS PROTEIN"/>
    <property type="match status" value="1"/>
</dbReference>
<dbReference type="Pfam" id="PF02567">
    <property type="entry name" value="PhzC-PhzF"/>
    <property type="match status" value="1"/>
</dbReference>
<evidence type="ECO:0000256" key="3">
    <source>
        <dbReference type="PIRSR" id="PIRSR016184-1"/>
    </source>
</evidence>
<proteinExistence type="inferred from homology"/>
<organism evidence="4 5">
    <name type="scientific">Anaerocolumna jejuensis DSM 15929</name>
    <dbReference type="NCBI Taxonomy" id="1121322"/>
    <lineage>
        <taxon>Bacteria</taxon>
        <taxon>Bacillati</taxon>
        <taxon>Bacillota</taxon>
        <taxon>Clostridia</taxon>
        <taxon>Lachnospirales</taxon>
        <taxon>Lachnospiraceae</taxon>
        <taxon>Anaerocolumna</taxon>
    </lineage>
</organism>
<gene>
    <name evidence="4" type="ORF">SAMN02745136_04747</name>
</gene>
<dbReference type="GO" id="GO:0005737">
    <property type="term" value="C:cytoplasm"/>
    <property type="evidence" value="ECO:0007669"/>
    <property type="project" value="TreeGrafter"/>
</dbReference>
<dbReference type="RefSeq" id="WP_073279554.1">
    <property type="nucleotide sequence ID" value="NZ_FRAC01000031.1"/>
</dbReference>
<protein>
    <submittedName>
        <fullName evidence="4">Phenazine biosynthesis protein PhzF family</fullName>
    </submittedName>
</protein>
<dbReference type="SUPFAM" id="SSF54506">
    <property type="entry name" value="Diaminopimelate epimerase-like"/>
    <property type="match status" value="1"/>
</dbReference>
<keyword evidence="2" id="KW-0413">Isomerase</keyword>
<dbReference type="PIRSF" id="PIRSF016184">
    <property type="entry name" value="PhzC_PhzF"/>
    <property type="match status" value="1"/>
</dbReference>
<feature type="active site" evidence="3">
    <location>
        <position position="46"/>
    </location>
</feature>
<keyword evidence="5" id="KW-1185">Reference proteome</keyword>
<evidence type="ECO:0000256" key="2">
    <source>
        <dbReference type="ARBA" id="ARBA00023235"/>
    </source>
</evidence>
<dbReference type="EMBL" id="FRAC01000031">
    <property type="protein sequence ID" value="SHL37702.1"/>
    <property type="molecule type" value="Genomic_DNA"/>
</dbReference>
<evidence type="ECO:0000313" key="5">
    <source>
        <dbReference type="Proteomes" id="UP000184386"/>
    </source>
</evidence>
<dbReference type="NCBIfam" id="TIGR00654">
    <property type="entry name" value="PhzF_family"/>
    <property type="match status" value="1"/>
</dbReference>
<dbReference type="PANTHER" id="PTHR13774:SF39">
    <property type="entry name" value="BIOSYNTHESIS PROTEIN, PUTATIVE-RELATED"/>
    <property type="match status" value="1"/>
</dbReference>
<comment type="similarity">
    <text evidence="1">Belongs to the PhzF family.</text>
</comment>
<evidence type="ECO:0000256" key="1">
    <source>
        <dbReference type="ARBA" id="ARBA00008270"/>
    </source>
</evidence>
<dbReference type="OrthoDB" id="9788221at2"/>
<dbReference type="AlphaFoldDB" id="A0A1M7A4N9"/>
<dbReference type="GO" id="GO:0016853">
    <property type="term" value="F:isomerase activity"/>
    <property type="evidence" value="ECO:0007669"/>
    <property type="project" value="UniProtKB-KW"/>
</dbReference>
<sequence>MKIDVYTLNSFAKTKEGGNPAGVVMNADSLTVEEMKKIAAVLGFSETAFVLQSNAADFKVRFFTPKEEVDLCGHATIATFYAMSSLNLLKQGKYEQETRAGILGIEIHNDNFVMMDQSAPIFSEVIDKDEVADSLNISTSQITADLKVQVVSTGLRDIMVPVRNIEILDAIRPDMKKVKEISQKYNAVGYHVFSLKSLHGANAYCRNFAPLYGIPEESATGTSSGALACYLYHYRKINEEQASHIIFEQGYSMKRPSEIQVSLAIKENKIFEVKVGGGAMNLTLTEVEI</sequence>
<accession>A0A1M7A4N9</accession>
<evidence type="ECO:0000313" key="4">
    <source>
        <dbReference type="EMBL" id="SHL37702.1"/>
    </source>
</evidence>
<name>A0A1M7A4N9_9FIRM</name>
<dbReference type="Gene3D" id="3.10.310.10">
    <property type="entry name" value="Diaminopimelate Epimerase, Chain A, domain 1"/>
    <property type="match status" value="2"/>
</dbReference>
<dbReference type="Proteomes" id="UP000184386">
    <property type="component" value="Unassembled WGS sequence"/>
</dbReference>
<dbReference type="InterPro" id="IPR003719">
    <property type="entry name" value="Phenazine_PhzF-like"/>
</dbReference>
<reference evidence="4 5" key="1">
    <citation type="submission" date="2016-11" db="EMBL/GenBank/DDBJ databases">
        <authorList>
            <person name="Jaros S."/>
            <person name="Januszkiewicz K."/>
            <person name="Wedrychowicz H."/>
        </authorList>
    </citation>
    <scope>NUCLEOTIDE SEQUENCE [LARGE SCALE GENOMIC DNA]</scope>
    <source>
        <strain evidence="4 5">DSM 15929</strain>
    </source>
</reference>